<evidence type="ECO:0000313" key="1">
    <source>
        <dbReference type="EMBL" id="GCD37767.1"/>
    </source>
</evidence>
<dbReference type="AlphaFoldDB" id="A0A7U9KYJ1"/>
<dbReference type="EMBL" id="BHZC01000001">
    <property type="protein sequence ID" value="GCD37767.1"/>
    <property type="molecule type" value="Genomic_DNA"/>
</dbReference>
<dbReference type="Proteomes" id="UP000287830">
    <property type="component" value="Unassembled WGS sequence"/>
</dbReference>
<accession>A0A7U9KYJ1</accession>
<organism evidence="1 2">
    <name type="scientific">Streptomyces chrestomyceticus JCM 4735</name>
    <dbReference type="NCBI Taxonomy" id="1306181"/>
    <lineage>
        <taxon>Bacteria</taxon>
        <taxon>Bacillati</taxon>
        <taxon>Actinomycetota</taxon>
        <taxon>Actinomycetes</taxon>
        <taxon>Kitasatosporales</taxon>
        <taxon>Streptomycetaceae</taxon>
        <taxon>Streptomyces</taxon>
    </lineage>
</organism>
<evidence type="ECO:0000313" key="2">
    <source>
        <dbReference type="Proteomes" id="UP000287830"/>
    </source>
</evidence>
<name>A0A7U9KYJ1_9ACTN</name>
<comment type="caution">
    <text evidence="1">The sequence shown here is derived from an EMBL/GenBank/DDBJ whole genome shotgun (WGS) entry which is preliminary data.</text>
</comment>
<gene>
    <name evidence="1" type="ORF">OEIGOIKO_05573</name>
</gene>
<sequence length="50" mass="5117">MGRCHPPKPGARRPGEAGRLYHFTAATGDVNAIAKQNASGEALAVVSTLA</sequence>
<protein>
    <submittedName>
        <fullName evidence="1">Uncharacterized protein</fullName>
    </submittedName>
</protein>
<reference evidence="1 2" key="1">
    <citation type="submission" date="2018-11" db="EMBL/GenBank/DDBJ databases">
        <title>Whole genome sequence of Streptomyces chrestomyceticus NBRC 13444(T).</title>
        <authorList>
            <person name="Komaki H."/>
            <person name="Tamura T."/>
        </authorList>
    </citation>
    <scope>NUCLEOTIDE SEQUENCE [LARGE SCALE GENOMIC DNA]</scope>
    <source>
        <strain evidence="1 2">NBRC 13444</strain>
    </source>
</reference>
<proteinExistence type="predicted"/>